<organism evidence="15 16">
    <name type="scientific">Paenibacillus gansuensis</name>
    <dbReference type="NCBI Taxonomy" id="306542"/>
    <lineage>
        <taxon>Bacteria</taxon>
        <taxon>Bacillati</taxon>
        <taxon>Bacillota</taxon>
        <taxon>Bacilli</taxon>
        <taxon>Bacillales</taxon>
        <taxon>Paenibacillaceae</taxon>
        <taxon>Paenibacillus</taxon>
    </lineage>
</organism>
<keyword evidence="4 12" id="KW-0808">Transferase</keyword>
<dbReference type="SMART" id="SM00155">
    <property type="entry name" value="PLDc"/>
    <property type="match status" value="2"/>
</dbReference>
<evidence type="ECO:0000256" key="13">
    <source>
        <dbReference type="NCBIfam" id="TIGR04265"/>
    </source>
</evidence>
<evidence type="ECO:0000256" key="11">
    <source>
        <dbReference type="ARBA" id="ARBA00023264"/>
    </source>
</evidence>
<evidence type="ECO:0000256" key="5">
    <source>
        <dbReference type="ARBA" id="ARBA00022692"/>
    </source>
</evidence>
<dbReference type="Pfam" id="PF13396">
    <property type="entry name" value="PLDc_N"/>
    <property type="match status" value="1"/>
</dbReference>
<feature type="active site" evidence="12">
    <location>
        <position position="397"/>
    </location>
</feature>
<dbReference type="Gene3D" id="3.30.870.10">
    <property type="entry name" value="Endonuclease Chain A"/>
    <property type="match status" value="2"/>
</dbReference>
<evidence type="ECO:0000256" key="9">
    <source>
        <dbReference type="ARBA" id="ARBA00023136"/>
    </source>
</evidence>
<feature type="active site" evidence="12">
    <location>
        <position position="221"/>
    </location>
</feature>
<keyword evidence="7 12" id="KW-1133">Transmembrane helix</keyword>
<comment type="caution">
    <text evidence="15">The sequence shown here is derived from an EMBL/GenBank/DDBJ whole genome shotgun (WGS) entry which is preliminary data.</text>
</comment>
<feature type="active site" evidence="12">
    <location>
        <position position="223"/>
    </location>
</feature>
<comment type="function">
    <text evidence="12">Catalyzes the reversible phosphatidyl group transfer from one phosphatidylglycerol molecule to another to form cardiolipin (CL) (diphosphatidylglycerol) and glycerol.</text>
</comment>
<keyword evidence="10 12" id="KW-0594">Phospholipid biosynthesis</keyword>
<keyword evidence="16" id="KW-1185">Reference proteome</keyword>
<comment type="similarity">
    <text evidence="12">Belongs to the phospholipase D family. Cardiolipin synthase subfamily.</text>
</comment>
<sequence>MKFPDLISLLPLINIVFAGAIIFLERRNAAVTWAWLMVMFFLPYIGFILYLLLGQNLSRRKIYRIKKKQRMLIQSHVQHQKEELKHGEMKFHDPAMTEYRDMMYMNLVSSQSIFSQDNEIELFTEGNQKFDALFKDIAEAQDHIHLIYYIVHNDHLGQRLVQELEKKARAGVQVRLLYDAIGSNRTPKSLFDSLIAAGGEVGVFFPSKIPYFNLRLNYRNHRKMAVFDGKIGYIGGFNVGDEYLGLNKHFGFWRDTHLRVQGGAVGQMQALFLLDWSLATGLNVFDGDCFPKLEGTGKTGMQIVSSGPHSEMQQIKNSYIKMIHSAKKSIYLQTPYFIPDESLITALTIAAASGVEVKIMLPSQPDHKLVYLASFSYLGELLEAGVRCFLYEKGFLHAKTMVVDGKVASVGTANIDIRSFKLNFEVNAVLYDTASASRLKRVFEVDMLHSHELTVDAYRKRSYLAKFKESCVRLLSPIL</sequence>
<evidence type="ECO:0000256" key="10">
    <source>
        <dbReference type="ARBA" id="ARBA00023209"/>
    </source>
</evidence>
<dbReference type="EMBL" id="JBHUME010000019">
    <property type="protein sequence ID" value="MFD2615351.1"/>
    <property type="molecule type" value="Genomic_DNA"/>
</dbReference>
<dbReference type="PANTHER" id="PTHR21248">
    <property type="entry name" value="CARDIOLIPIN SYNTHASE"/>
    <property type="match status" value="1"/>
</dbReference>
<dbReference type="InterPro" id="IPR025202">
    <property type="entry name" value="PLD-like_dom"/>
</dbReference>
<feature type="active site" evidence="12">
    <location>
        <position position="228"/>
    </location>
</feature>
<dbReference type="SUPFAM" id="SSF56024">
    <property type="entry name" value="Phospholipase D/nuclease"/>
    <property type="match status" value="2"/>
</dbReference>
<keyword evidence="8 12" id="KW-0443">Lipid metabolism</keyword>
<feature type="domain" description="PLD phosphodiesterase" evidence="14">
    <location>
        <begin position="392"/>
        <end position="419"/>
    </location>
</feature>
<keyword evidence="5 12" id="KW-0812">Transmembrane</keyword>
<dbReference type="InterPro" id="IPR027379">
    <property type="entry name" value="CLS_N"/>
</dbReference>
<evidence type="ECO:0000256" key="6">
    <source>
        <dbReference type="ARBA" id="ARBA00022737"/>
    </source>
</evidence>
<evidence type="ECO:0000256" key="3">
    <source>
        <dbReference type="ARBA" id="ARBA00022516"/>
    </source>
</evidence>
<keyword evidence="11 12" id="KW-1208">Phospholipid metabolism</keyword>
<feature type="domain" description="PLD phosphodiesterase" evidence="14">
    <location>
        <begin position="216"/>
        <end position="243"/>
    </location>
</feature>
<feature type="transmembrane region" description="Helical" evidence="12">
    <location>
        <begin position="6"/>
        <end position="24"/>
    </location>
</feature>
<evidence type="ECO:0000259" key="14">
    <source>
        <dbReference type="PROSITE" id="PS50035"/>
    </source>
</evidence>
<comment type="subcellular location">
    <subcellularLocation>
        <location evidence="1 12">Cell membrane</location>
        <topology evidence="1 12">Multi-pass membrane protein</topology>
    </subcellularLocation>
</comment>
<feature type="active site" evidence="12">
    <location>
        <position position="399"/>
    </location>
</feature>
<keyword evidence="3 12" id="KW-0444">Lipid biosynthesis</keyword>
<dbReference type="RefSeq" id="WP_377607154.1">
    <property type="nucleotide sequence ID" value="NZ_JBHUME010000019.1"/>
</dbReference>
<dbReference type="EC" id="2.7.8.-" evidence="12 13"/>
<evidence type="ECO:0000256" key="2">
    <source>
        <dbReference type="ARBA" id="ARBA00022475"/>
    </source>
</evidence>
<dbReference type="CDD" id="cd09110">
    <property type="entry name" value="PLDc_CLS_1"/>
    <property type="match status" value="1"/>
</dbReference>
<keyword evidence="2 12" id="KW-1003">Cell membrane</keyword>
<comment type="catalytic activity">
    <reaction evidence="12">
        <text>2 a 1,2-diacyl-sn-glycero-3-phospho-(1'-sn-glycerol) = a cardiolipin + glycerol</text>
        <dbReference type="Rhea" id="RHEA:31451"/>
        <dbReference type="ChEBI" id="CHEBI:17754"/>
        <dbReference type="ChEBI" id="CHEBI:62237"/>
        <dbReference type="ChEBI" id="CHEBI:64716"/>
    </reaction>
</comment>
<evidence type="ECO:0000256" key="8">
    <source>
        <dbReference type="ARBA" id="ARBA00023098"/>
    </source>
</evidence>
<dbReference type="HAMAP" id="MF_01916">
    <property type="entry name" value="Cardiolipin_synth_Cls"/>
    <property type="match status" value="1"/>
</dbReference>
<reference evidence="16" key="1">
    <citation type="journal article" date="2019" name="Int. J. Syst. Evol. Microbiol.">
        <title>The Global Catalogue of Microorganisms (GCM) 10K type strain sequencing project: providing services to taxonomists for standard genome sequencing and annotation.</title>
        <authorList>
            <consortium name="The Broad Institute Genomics Platform"/>
            <consortium name="The Broad Institute Genome Sequencing Center for Infectious Disease"/>
            <person name="Wu L."/>
            <person name="Ma J."/>
        </authorList>
    </citation>
    <scope>NUCLEOTIDE SEQUENCE [LARGE SCALE GENOMIC DNA]</scope>
    <source>
        <strain evidence="16">KCTC 3950</strain>
    </source>
</reference>
<feature type="active site" evidence="12">
    <location>
        <position position="404"/>
    </location>
</feature>
<dbReference type="CDD" id="cd09112">
    <property type="entry name" value="PLDc_CLS_2"/>
    <property type="match status" value="1"/>
</dbReference>
<proteinExistence type="inferred from homology"/>
<dbReference type="InterPro" id="IPR022924">
    <property type="entry name" value="Cardiolipin_synthase"/>
</dbReference>
<evidence type="ECO:0000313" key="15">
    <source>
        <dbReference type="EMBL" id="MFD2615351.1"/>
    </source>
</evidence>
<evidence type="ECO:0000256" key="7">
    <source>
        <dbReference type="ARBA" id="ARBA00022989"/>
    </source>
</evidence>
<dbReference type="NCBIfam" id="TIGR04265">
    <property type="entry name" value="bac_cardiolipin"/>
    <property type="match status" value="1"/>
</dbReference>
<accession>A0ABW5PJX8</accession>
<evidence type="ECO:0000256" key="4">
    <source>
        <dbReference type="ARBA" id="ARBA00022679"/>
    </source>
</evidence>
<dbReference type="Proteomes" id="UP001597541">
    <property type="component" value="Unassembled WGS sequence"/>
</dbReference>
<dbReference type="PANTHER" id="PTHR21248:SF22">
    <property type="entry name" value="PHOSPHOLIPASE D"/>
    <property type="match status" value="1"/>
</dbReference>
<feature type="transmembrane region" description="Helical" evidence="12">
    <location>
        <begin position="31"/>
        <end position="53"/>
    </location>
</feature>
<protein>
    <recommendedName>
        <fullName evidence="12 13">Cardiolipin synthase</fullName>
        <shortName evidence="12">CL synthase</shortName>
        <ecNumber evidence="12 13">2.7.8.-</ecNumber>
    </recommendedName>
</protein>
<dbReference type="PROSITE" id="PS50035">
    <property type="entry name" value="PLD"/>
    <property type="match status" value="2"/>
</dbReference>
<evidence type="ECO:0000256" key="1">
    <source>
        <dbReference type="ARBA" id="ARBA00004651"/>
    </source>
</evidence>
<dbReference type="Pfam" id="PF13091">
    <property type="entry name" value="PLDc_2"/>
    <property type="match status" value="2"/>
</dbReference>
<keyword evidence="9 12" id="KW-0472">Membrane</keyword>
<evidence type="ECO:0000256" key="12">
    <source>
        <dbReference type="HAMAP-Rule" id="MF_01916"/>
    </source>
</evidence>
<name>A0ABW5PJX8_9BACL</name>
<evidence type="ECO:0000313" key="16">
    <source>
        <dbReference type="Proteomes" id="UP001597541"/>
    </source>
</evidence>
<gene>
    <name evidence="15" type="primary">cls</name>
    <name evidence="15" type="ORF">ACFSUF_23390</name>
</gene>
<keyword evidence="6" id="KW-0677">Repeat</keyword>
<dbReference type="InterPro" id="IPR030874">
    <property type="entry name" value="Cardiolipin_synth_Firmi"/>
</dbReference>
<dbReference type="InterPro" id="IPR001736">
    <property type="entry name" value="PLipase_D/transphosphatidylase"/>
</dbReference>